<dbReference type="SUPFAM" id="SSF52821">
    <property type="entry name" value="Rhodanese/Cell cycle control phosphatase"/>
    <property type="match status" value="1"/>
</dbReference>
<feature type="compositionally biased region" description="Basic and acidic residues" evidence="5">
    <location>
        <begin position="1259"/>
        <end position="1293"/>
    </location>
</feature>
<dbReference type="Proteomes" id="UP000678499">
    <property type="component" value="Unassembled WGS sequence"/>
</dbReference>
<dbReference type="PROSITE" id="PS50206">
    <property type="entry name" value="RHODANESE_3"/>
    <property type="match status" value="1"/>
</dbReference>
<comment type="catalytic activity">
    <reaction evidence="1">
        <text>Thiol-dependent hydrolysis of ester, thioester, amide, peptide and isopeptide bonds formed by the C-terminal Gly of ubiquitin (a 76-residue protein attached to proteins as an intracellular targeting signal).</text>
        <dbReference type="EC" id="3.4.19.12"/>
    </reaction>
</comment>
<feature type="compositionally biased region" description="Basic and acidic residues" evidence="5">
    <location>
        <begin position="32"/>
        <end position="41"/>
    </location>
</feature>
<protein>
    <recommendedName>
        <fullName evidence="3">ubiquitinyl hydrolase 1</fullName>
        <ecNumber evidence="3">3.4.19.12</ecNumber>
    </recommendedName>
</protein>
<feature type="compositionally biased region" description="Basic and acidic residues" evidence="5">
    <location>
        <begin position="80"/>
        <end position="94"/>
    </location>
</feature>
<dbReference type="InterPro" id="IPR015063">
    <property type="entry name" value="USP8_dimer"/>
</dbReference>
<dbReference type="InterPro" id="IPR018200">
    <property type="entry name" value="USP_CS"/>
</dbReference>
<feature type="compositionally biased region" description="Acidic residues" evidence="5">
    <location>
        <begin position="120"/>
        <end position="133"/>
    </location>
</feature>
<name>A0A7R9BS76_9CRUS</name>
<dbReference type="InterPro" id="IPR022043">
    <property type="entry name" value="CAF1A_DD"/>
</dbReference>
<dbReference type="EC" id="3.4.19.12" evidence="3"/>
<feature type="compositionally biased region" description="Acidic residues" evidence="5">
    <location>
        <begin position="430"/>
        <end position="444"/>
    </location>
</feature>
<feature type="compositionally biased region" description="Acidic residues" evidence="5">
    <location>
        <begin position="454"/>
        <end position="464"/>
    </location>
</feature>
<evidence type="ECO:0000256" key="4">
    <source>
        <dbReference type="SAM" id="Coils"/>
    </source>
</evidence>
<evidence type="ECO:0000256" key="1">
    <source>
        <dbReference type="ARBA" id="ARBA00000707"/>
    </source>
</evidence>
<dbReference type="PANTHER" id="PTHR21646:SF46">
    <property type="entry name" value="UBIQUITIN CARBOXYL-TERMINAL HYDROLASE"/>
    <property type="match status" value="1"/>
</dbReference>
<dbReference type="Gene3D" id="3.40.250.10">
    <property type="entry name" value="Rhodanese-like domain"/>
    <property type="match status" value="1"/>
</dbReference>
<dbReference type="EMBL" id="CAJPEX010001464">
    <property type="protein sequence ID" value="CAG0919228.1"/>
    <property type="molecule type" value="Genomic_DNA"/>
</dbReference>
<feature type="region of interest" description="Disordered" evidence="5">
    <location>
        <begin position="1"/>
        <end position="238"/>
    </location>
</feature>
<organism evidence="8">
    <name type="scientific">Notodromas monacha</name>
    <dbReference type="NCBI Taxonomy" id="399045"/>
    <lineage>
        <taxon>Eukaryota</taxon>
        <taxon>Metazoa</taxon>
        <taxon>Ecdysozoa</taxon>
        <taxon>Arthropoda</taxon>
        <taxon>Crustacea</taxon>
        <taxon>Oligostraca</taxon>
        <taxon>Ostracoda</taxon>
        <taxon>Podocopa</taxon>
        <taxon>Podocopida</taxon>
        <taxon>Cypridocopina</taxon>
        <taxon>Cypridoidea</taxon>
        <taxon>Cyprididae</taxon>
        <taxon>Notodromas</taxon>
    </lineage>
</organism>
<dbReference type="PROSITE" id="PS00972">
    <property type="entry name" value="USP_1"/>
    <property type="match status" value="1"/>
</dbReference>
<evidence type="ECO:0000259" key="6">
    <source>
        <dbReference type="PROSITE" id="PS50206"/>
    </source>
</evidence>
<dbReference type="PANTHER" id="PTHR21646">
    <property type="entry name" value="UBIQUITIN CARBOXYL-TERMINAL HYDROLASE"/>
    <property type="match status" value="1"/>
</dbReference>
<feature type="region of interest" description="Disordered" evidence="5">
    <location>
        <begin position="673"/>
        <end position="701"/>
    </location>
</feature>
<dbReference type="OrthoDB" id="292964at2759"/>
<feature type="compositionally biased region" description="Basic and acidic residues" evidence="5">
    <location>
        <begin position="134"/>
        <end position="238"/>
    </location>
</feature>
<feature type="domain" description="Rhodanese" evidence="6">
    <location>
        <begin position="892"/>
        <end position="1006"/>
    </location>
</feature>
<dbReference type="GO" id="GO:0004843">
    <property type="term" value="F:cysteine-type deubiquitinase activity"/>
    <property type="evidence" value="ECO:0007669"/>
    <property type="project" value="UniProtKB-EC"/>
</dbReference>
<dbReference type="InterPro" id="IPR001763">
    <property type="entry name" value="Rhodanese-like_dom"/>
</dbReference>
<dbReference type="CDD" id="cd02674">
    <property type="entry name" value="Peptidase_C19R"/>
    <property type="match status" value="1"/>
</dbReference>
<keyword evidence="4" id="KW-0175">Coiled coil</keyword>
<dbReference type="SUPFAM" id="SSF54001">
    <property type="entry name" value="Cysteine proteinases"/>
    <property type="match status" value="1"/>
</dbReference>
<feature type="compositionally biased region" description="Acidic residues" evidence="5">
    <location>
        <begin position="412"/>
        <end position="423"/>
    </location>
</feature>
<feature type="region of interest" description="Disordered" evidence="5">
    <location>
        <begin position="545"/>
        <end position="575"/>
    </location>
</feature>
<dbReference type="PROSITE" id="PS00973">
    <property type="entry name" value="USP_2"/>
    <property type="match status" value="1"/>
</dbReference>
<feature type="region of interest" description="Disordered" evidence="5">
    <location>
        <begin position="412"/>
        <end position="486"/>
    </location>
</feature>
<reference evidence="8" key="1">
    <citation type="submission" date="2020-11" db="EMBL/GenBank/DDBJ databases">
        <authorList>
            <person name="Tran Van P."/>
        </authorList>
    </citation>
    <scope>NUCLEOTIDE SEQUENCE</scope>
</reference>
<dbReference type="Pfam" id="PF11600">
    <property type="entry name" value="CAF1A_acidic"/>
    <property type="match status" value="1"/>
</dbReference>
<keyword evidence="9" id="KW-1185">Reference proteome</keyword>
<feature type="region of interest" description="Disordered" evidence="5">
    <location>
        <begin position="1259"/>
        <end position="1303"/>
    </location>
</feature>
<evidence type="ECO:0000256" key="3">
    <source>
        <dbReference type="ARBA" id="ARBA00012759"/>
    </source>
</evidence>
<proteinExistence type="inferred from homology"/>
<feature type="coiled-coil region" evidence="4">
    <location>
        <begin position="801"/>
        <end position="832"/>
    </location>
</feature>
<evidence type="ECO:0000256" key="5">
    <source>
        <dbReference type="SAM" id="MobiDB-lite"/>
    </source>
</evidence>
<dbReference type="InterPro" id="IPR021644">
    <property type="entry name" value="CAF-1_p150_acidic"/>
</dbReference>
<dbReference type="Gene3D" id="1.20.58.80">
    <property type="entry name" value="Phosphotransferase system, lactose/cellobiose-type IIA subunit"/>
    <property type="match status" value="1"/>
</dbReference>
<dbReference type="EMBL" id="OA883501">
    <property type="protein sequence ID" value="CAD7279076.1"/>
    <property type="molecule type" value="Genomic_DNA"/>
</dbReference>
<dbReference type="InterPro" id="IPR038765">
    <property type="entry name" value="Papain-like_cys_pep_sf"/>
</dbReference>
<evidence type="ECO:0000256" key="2">
    <source>
        <dbReference type="ARBA" id="ARBA00009085"/>
    </source>
</evidence>
<comment type="similarity">
    <text evidence="2">Belongs to the peptidase C19 family.</text>
</comment>
<dbReference type="Gene3D" id="3.90.70.10">
    <property type="entry name" value="Cysteine proteinases"/>
    <property type="match status" value="1"/>
</dbReference>
<evidence type="ECO:0000313" key="9">
    <source>
        <dbReference type="Proteomes" id="UP000678499"/>
    </source>
</evidence>
<dbReference type="InterPro" id="IPR028889">
    <property type="entry name" value="USP"/>
</dbReference>
<sequence>MSRSEVESSVADDIAGSLKNKPAQKVLSDNNISEKDAKPISEEDVIVLDGPAKENAVDHPRRKQLSIIDMMKNAKRVRSPLKEEDSSKRPKLSEAENCAMKPVTVLLVRDPVLEKKSEEVVSEMDSSSEELSVEEEKAKEEKRKEKELRQKRKEEERLEKERRKKQQEEERKQKEEERQRIREEKEQKRREKEEAKEKERLEKEAKSKAKEEEQRQKEEEKRKADEAKQREEEAKLEKAKKQKNFFAKFFVKVDVQPQSTATSQVTNELFKPFALKDNMKLAPRTRAAISDVRKSALDNLLTSQTTGKSGMYLQELKDSSYNPGSSSATYPVTKLDESDVQIMDESTSDIMFETHLDARSQESCATKRGKLLQFDENRRPPYFGTWRKNSKIINPRNPFKKDPVFFDYEVDSDDEWEDEDDNAESLKGDSDEEKESEDDYEIDNDFFVPHGYLSDDEGDGSGDEAEQKTDERDVDPDAQEKKLRKKAAEFEEELKRKTTRLHPILIGPLWSSEEHPMNPKWLTHLEPLEALLCCGNTVAVYTSFNPPPKSEDGATLQADPDSAKRRKRKRSEFPDEAVPQLVKHLYARSSKSKVALANEFGDEWVRETALKGLPIVKIPKLLIVAKLKEIADWDPSRGRWLVKDDVRKEYPDLADLEHEESVEETKIKSKKRVKSAVKTETAEEEIPETTSASKTAKNGPLDSFLRKGAMTSRLEPLASSIGELQKRADVEDDVKKERGDKLIKSLEMIYKKADEAYRKGDLEMSYVFYYRTFTLLNLLRRSTNYRAEAERRFGNLSLESLNRLEELQGKLEARYEEMKRRKSLELEKQEKETVASPVKNGVVNGPADLILIDAEEPIVTASLQRKPSRERWKKISCDSLARNLEGCFDYSILILDCRPSEHFLSSHILHERAINIPADGLNAGVTTHKVETLIPPLYVEKWRERHSVDLLVLCDWDSDPPSNAIQPRLAALLKSLSMDEVEYKSVPMVLQGGYEMFARKFPKLTTHPDVARPEISSEPAAPTLISSIHISVDPSKISLNTKVSYPKLTFASSEAKKPKPVESTEETDVGFHRFRGHHRAFADPVPAFDRSSKPKILEKFWNKSSTTSMSSVLSDDVPLVDRNKKPPELVASLSSASEEKNKIEEDYLREMRAAEEKEKKWILLANERKADADGVRIRELQDKEESLLRELEASEKNRKSLEREQMHAKNLIDQLRARLRASGESPPAEETVSEKKQAKELRKLEIDLQQMRKERKEIEWQRREQEEKHRQEVERKRRELEERQEREREEEKRRRQQSAESERLKRIEEEKKRKIAEEEERIKSQLAMERRKEEMARNITKVPLKDAGGGLRRSHSSPSIDQLGLIEERSAVVSSSDRQLKRESFKMDYFMSRRRNFAEVHGNTVPGRTGLKNLGNTCYMNATIQCLGNTPFIWSYFHEGKFFEDLNAKCDTKGEVAKELYLVFRHLWSGNYRNIAIYDFKELVGRYYSSFAGSDQQDCHEFLVILLAWLRDDVNKIKGRPASNLSLDIDKIPNDIEAATAAWKVLNAAEQSIFVDSFGGLQRSTLVCQNCNDRSRTFEPIFELSLPLPSKNRCTLENYALPDEFDEKKPLIFQDCIREYLNGEFLSDRECPKCHRKGHTVKKFNIWKFPHILVIHLKRFEKHAGRLDKKLQNFVDFQLDRLDLGEFPIAPEGAHVPTTSSPTKFDLFAVTNHYGTMDGGHYTAYCKNKGKTWCKYDDQSVREMPASEVKSSAAYVLYFAEYRLMQSFRQAYM</sequence>
<dbReference type="Pfam" id="PF08969">
    <property type="entry name" value="USP8_dimer"/>
    <property type="match status" value="1"/>
</dbReference>
<dbReference type="SUPFAM" id="SSF140856">
    <property type="entry name" value="USP8 N-terminal domain-like"/>
    <property type="match status" value="1"/>
</dbReference>
<dbReference type="InterPro" id="IPR050185">
    <property type="entry name" value="Ub_carboxyl-term_hydrolase"/>
</dbReference>
<dbReference type="InterPro" id="IPR036873">
    <property type="entry name" value="Rhodanese-like_dom_sf"/>
</dbReference>
<feature type="domain" description="USP" evidence="7">
    <location>
        <begin position="1409"/>
        <end position="1762"/>
    </location>
</feature>
<dbReference type="Pfam" id="PF00443">
    <property type="entry name" value="UCH"/>
    <property type="match status" value="1"/>
</dbReference>
<dbReference type="InterPro" id="IPR001394">
    <property type="entry name" value="Peptidase_C19_UCH"/>
</dbReference>
<accession>A0A7R9BS76</accession>
<evidence type="ECO:0000259" key="7">
    <source>
        <dbReference type="PROSITE" id="PS50235"/>
    </source>
</evidence>
<evidence type="ECO:0000313" key="8">
    <source>
        <dbReference type="EMBL" id="CAD7279076.1"/>
    </source>
</evidence>
<dbReference type="Pfam" id="PF12253">
    <property type="entry name" value="CAF1A_dimeriz"/>
    <property type="match status" value="1"/>
</dbReference>
<dbReference type="GO" id="GO:0016579">
    <property type="term" value="P:protein deubiquitination"/>
    <property type="evidence" value="ECO:0007669"/>
    <property type="project" value="InterPro"/>
</dbReference>
<dbReference type="PROSITE" id="PS50235">
    <property type="entry name" value="USP_3"/>
    <property type="match status" value="1"/>
</dbReference>
<gene>
    <name evidence="8" type="ORF">NMOB1V02_LOCUS6759</name>
</gene>